<gene>
    <name evidence="2" type="ORF">A3E45_04555</name>
</gene>
<evidence type="ECO:0000256" key="1">
    <source>
        <dbReference type="SAM" id="Phobius"/>
    </source>
</evidence>
<dbReference type="Proteomes" id="UP000176405">
    <property type="component" value="Unassembled WGS sequence"/>
</dbReference>
<dbReference type="EMBL" id="MFDH01000037">
    <property type="protein sequence ID" value="OGE34234.1"/>
    <property type="molecule type" value="Genomic_DNA"/>
</dbReference>
<protein>
    <submittedName>
        <fullName evidence="2">Uncharacterized protein</fullName>
    </submittedName>
</protein>
<reference evidence="2 3" key="1">
    <citation type="journal article" date="2016" name="Nat. Commun.">
        <title>Thousands of microbial genomes shed light on interconnected biogeochemical processes in an aquifer system.</title>
        <authorList>
            <person name="Anantharaman K."/>
            <person name="Brown C.T."/>
            <person name="Hug L.A."/>
            <person name="Sharon I."/>
            <person name="Castelle C.J."/>
            <person name="Probst A.J."/>
            <person name="Thomas B.C."/>
            <person name="Singh A."/>
            <person name="Wilkins M.J."/>
            <person name="Karaoz U."/>
            <person name="Brodie E.L."/>
            <person name="Williams K.H."/>
            <person name="Hubbard S.S."/>
            <person name="Banfield J.F."/>
        </authorList>
    </citation>
    <scope>NUCLEOTIDE SEQUENCE [LARGE SCALE GENOMIC DNA]</scope>
</reference>
<evidence type="ECO:0000313" key="2">
    <source>
        <dbReference type="EMBL" id="OGE34234.1"/>
    </source>
</evidence>
<feature type="transmembrane region" description="Helical" evidence="1">
    <location>
        <begin position="53"/>
        <end position="74"/>
    </location>
</feature>
<keyword evidence="1" id="KW-0812">Transmembrane</keyword>
<name>A0A1F5K015_9BACT</name>
<keyword evidence="1" id="KW-0472">Membrane</keyword>
<keyword evidence="1" id="KW-1133">Transmembrane helix</keyword>
<accession>A0A1F5K015</accession>
<dbReference type="AlphaFoldDB" id="A0A1F5K015"/>
<sequence length="211" mass="24742">MRTKVIIDQDELLIAKALLKKEFKRVYNWVVGDIRKCCRFKKDGTYKRGAGSLIGAFILWCCAVDYFGGLLIGIKKYRNWKGELKKEDYSSKQHVKAFVETYLKKYGEYDAEKVYRLRCSLVHNYTLSGYEVVEHDLSKRSNHLTKDSKNRYWLHLGSAIEDLEKAVEDYMNDVKKHDNFKINAYEYYTVHPLLKPMDLKDFASLSEPLVA</sequence>
<comment type="caution">
    <text evidence="2">The sequence shown here is derived from an EMBL/GenBank/DDBJ whole genome shotgun (WGS) entry which is preliminary data.</text>
</comment>
<proteinExistence type="predicted"/>
<organism evidence="2 3">
    <name type="scientific">Candidatus Daviesbacteria bacterium RIFCSPHIGHO2_12_FULL_43_11</name>
    <dbReference type="NCBI Taxonomy" id="1797780"/>
    <lineage>
        <taxon>Bacteria</taxon>
        <taxon>Candidatus Daviesiibacteriota</taxon>
    </lineage>
</organism>
<evidence type="ECO:0000313" key="3">
    <source>
        <dbReference type="Proteomes" id="UP000176405"/>
    </source>
</evidence>